<sequence length="200" mass="23065">MSLSMEKPNPFAAQRSDEEDEDTMSLSDFSLYCDQNVESWVEEPSMSDDDEQGFEFSSEMLINSHDSSNPIVFCGKYVHISHENIQKFESKMQRSMHPRMNVERKVSILASKRKSRWYVFMFGFGSRRFPTEMHIKDLRKRQTYVPPKCNYTISFDECDRHGMGKSRGLMRFLGCVGGSNHNNNNGDVTHPPNTINVKAG</sequence>
<organism evidence="1 2">
    <name type="scientific">Cichorium intybus</name>
    <name type="common">Chicory</name>
    <dbReference type="NCBI Taxonomy" id="13427"/>
    <lineage>
        <taxon>Eukaryota</taxon>
        <taxon>Viridiplantae</taxon>
        <taxon>Streptophyta</taxon>
        <taxon>Embryophyta</taxon>
        <taxon>Tracheophyta</taxon>
        <taxon>Spermatophyta</taxon>
        <taxon>Magnoliopsida</taxon>
        <taxon>eudicotyledons</taxon>
        <taxon>Gunneridae</taxon>
        <taxon>Pentapetalae</taxon>
        <taxon>asterids</taxon>
        <taxon>campanulids</taxon>
        <taxon>Asterales</taxon>
        <taxon>Asteraceae</taxon>
        <taxon>Cichorioideae</taxon>
        <taxon>Cichorieae</taxon>
        <taxon>Cichoriinae</taxon>
        <taxon>Cichorium</taxon>
    </lineage>
</organism>
<evidence type="ECO:0000313" key="1">
    <source>
        <dbReference type="EMBL" id="KAI3751430.1"/>
    </source>
</evidence>
<proteinExistence type="predicted"/>
<dbReference type="EMBL" id="CM042012">
    <property type="protein sequence ID" value="KAI3751430.1"/>
    <property type="molecule type" value="Genomic_DNA"/>
</dbReference>
<accession>A0ACB9DY93</accession>
<protein>
    <submittedName>
        <fullName evidence="1">Uncharacterized protein</fullName>
    </submittedName>
</protein>
<name>A0ACB9DY93_CICIN</name>
<reference evidence="1 2" key="2">
    <citation type="journal article" date="2022" name="Mol. Ecol. Resour.">
        <title>The genomes of chicory, endive, great burdock and yacon provide insights into Asteraceae paleo-polyploidization history and plant inulin production.</title>
        <authorList>
            <person name="Fan W."/>
            <person name="Wang S."/>
            <person name="Wang H."/>
            <person name="Wang A."/>
            <person name="Jiang F."/>
            <person name="Liu H."/>
            <person name="Zhao H."/>
            <person name="Xu D."/>
            <person name="Zhang Y."/>
        </authorList>
    </citation>
    <scope>NUCLEOTIDE SEQUENCE [LARGE SCALE GENOMIC DNA]</scope>
    <source>
        <strain evidence="2">cv. Punajuju</strain>
        <tissue evidence="1">Leaves</tissue>
    </source>
</reference>
<keyword evidence="2" id="KW-1185">Reference proteome</keyword>
<reference evidence="2" key="1">
    <citation type="journal article" date="2022" name="Mol. Ecol. Resour.">
        <title>The genomes of chicory, endive, great burdock and yacon provide insights into Asteraceae palaeo-polyploidization history and plant inulin production.</title>
        <authorList>
            <person name="Fan W."/>
            <person name="Wang S."/>
            <person name="Wang H."/>
            <person name="Wang A."/>
            <person name="Jiang F."/>
            <person name="Liu H."/>
            <person name="Zhao H."/>
            <person name="Xu D."/>
            <person name="Zhang Y."/>
        </authorList>
    </citation>
    <scope>NUCLEOTIDE SEQUENCE [LARGE SCALE GENOMIC DNA]</scope>
    <source>
        <strain evidence="2">cv. Punajuju</strain>
    </source>
</reference>
<evidence type="ECO:0000313" key="2">
    <source>
        <dbReference type="Proteomes" id="UP001055811"/>
    </source>
</evidence>
<comment type="caution">
    <text evidence="1">The sequence shown here is derived from an EMBL/GenBank/DDBJ whole genome shotgun (WGS) entry which is preliminary data.</text>
</comment>
<gene>
    <name evidence="1" type="ORF">L2E82_22516</name>
</gene>
<dbReference type="Proteomes" id="UP001055811">
    <property type="component" value="Linkage Group LG04"/>
</dbReference>